<evidence type="ECO:0000313" key="1">
    <source>
        <dbReference type="EMBL" id="QJA88461.1"/>
    </source>
</evidence>
<proteinExistence type="predicted"/>
<dbReference type="EMBL" id="MT142780">
    <property type="protein sequence ID" value="QJA88461.1"/>
    <property type="molecule type" value="Genomic_DNA"/>
</dbReference>
<accession>A0A6M3L4J2</accession>
<dbReference type="AlphaFoldDB" id="A0A6M3L4J2"/>
<organism evidence="1">
    <name type="scientific">viral metagenome</name>
    <dbReference type="NCBI Taxonomy" id="1070528"/>
    <lineage>
        <taxon>unclassified sequences</taxon>
        <taxon>metagenomes</taxon>
        <taxon>organismal metagenomes</taxon>
    </lineage>
</organism>
<reference evidence="1" key="1">
    <citation type="submission" date="2020-03" db="EMBL/GenBank/DDBJ databases">
        <title>The deep terrestrial virosphere.</title>
        <authorList>
            <person name="Holmfeldt K."/>
            <person name="Nilsson E."/>
            <person name="Simone D."/>
            <person name="Lopez-Fernandez M."/>
            <person name="Wu X."/>
            <person name="de Brujin I."/>
            <person name="Lundin D."/>
            <person name="Andersson A."/>
            <person name="Bertilsson S."/>
            <person name="Dopson M."/>
        </authorList>
    </citation>
    <scope>NUCLEOTIDE SEQUENCE</scope>
    <source>
        <strain evidence="1">MM415B02758</strain>
    </source>
</reference>
<sequence>MPGVTAGVYTGSLDAGTEVSSTYEGRHLTVYENELIHPYIADGFVNKGDPVVLCDAGVQTTYGHAVGVAFNSAAATSDLIAIDTEGIWNLTVYAEDDNGNAAIEIGDPLFIRAGGLPGAASADGTGDAEISKIRNLVTQVPFGYALGSVVAGGSGVIAVKVHWDPEEQQDEFITFQAAGTADNAKSFTITDAAVAASGMFNGINIAYNNSGAKTGTGTIDGLNIDMATTADVVYFYGIAVYSATIADKTMGQICGLSFYFEDQGNAVSAYTMIDVGRNCPHASLGRDTIIRVREHTTVQPLSSFLLLEGSNALGYMFEFADAAGAEDATVILDSATCDQTADYRIRVRLATAAVDRYIYLYPV</sequence>
<gene>
    <name evidence="1" type="ORF">MM415B02758_0003</name>
</gene>
<name>A0A6M3L4J2_9ZZZZ</name>
<protein>
    <submittedName>
        <fullName evidence="1">Uncharacterized protein</fullName>
    </submittedName>
</protein>